<name>A0A402A9Z6_9CHLR</name>
<dbReference type="EMBL" id="BIFR01000002">
    <property type="protein sequence ID" value="GCE15775.1"/>
    <property type="molecule type" value="Genomic_DNA"/>
</dbReference>
<dbReference type="Pfam" id="PF12833">
    <property type="entry name" value="HTH_18"/>
    <property type="match status" value="1"/>
</dbReference>
<dbReference type="InterPro" id="IPR018062">
    <property type="entry name" value="HTH_AraC-typ_CS"/>
</dbReference>
<dbReference type="PANTHER" id="PTHR43280">
    <property type="entry name" value="ARAC-FAMILY TRANSCRIPTIONAL REGULATOR"/>
    <property type="match status" value="1"/>
</dbReference>
<keyword evidence="2" id="KW-0238">DNA-binding</keyword>
<dbReference type="InterPro" id="IPR009057">
    <property type="entry name" value="Homeodomain-like_sf"/>
</dbReference>
<reference evidence="6" key="1">
    <citation type="submission" date="2018-12" db="EMBL/GenBank/DDBJ databases">
        <title>Tengunoibacter tsumagoiensis gen. nov., sp. nov., Dictyobacter kobayashii sp. nov., D. alpinus sp. nov., and D. joshuensis sp. nov. and description of Dictyobacteraceae fam. nov. within the order Ktedonobacterales isolated from Tengu-no-mugimeshi.</title>
        <authorList>
            <person name="Wang C.M."/>
            <person name="Zheng Y."/>
            <person name="Sakai Y."/>
            <person name="Toyoda A."/>
            <person name="Minakuchi Y."/>
            <person name="Abe K."/>
            <person name="Yokota A."/>
            <person name="Yabe S."/>
        </authorList>
    </citation>
    <scope>NUCLEOTIDE SEQUENCE [LARGE SCALE GENOMIC DNA]</scope>
    <source>
        <strain evidence="6">Uno3</strain>
    </source>
</reference>
<dbReference type="GO" id="GO:0003700">
    <property type="term" value="F:DNA-binding transcription factor activity"/>
    <property type="evidence" value="ECO:0007669"/>
    <property type="project" value="InterPro"/>
</dbReference>
<dbReference type="PROSITE" id="PS00041">
    <property type="entry name" value="HTH_ARAC_FAMILY_1"/>
    <property type="match status" value="1"/>
</dbReference>
<dbReference type="AlphaFoldDB" id="A0A402A9Z6"/>
<dbReference type="PANTHER" id="PTHR43280:SF2">
    <property type="entry name" value="HTH-TYPE TRANSCRIPTIONAL REGULATOR EXSA"/>
    <property type="match status" value="1"/>
</dbReference>
<keyword evidence="6" id="KW-1185">Reference proteome</keyword>
<evidence type="ECO:0000313" key="6">
    <source>
        <dbReference type="Proteomes" id="UP000287352"/>
    </source>
</evidence>
<dbReference type="InterPro" id="IPR018060">
    <property type="entry name" value="HTH_AraC"/>
</dbReference>
<protein>
    <recommendedName>
        <fullName evidence="4">HTH araC/xylS-type domain-containing protein</fullName>
    </recommendedName>
</protein>
<evidence type="ECO:0000256" key="2">
    <source>
        <dbReference type="ARBA" id="ARBA00023125"/>
    </source>
</evidence>
<dbReference type="SMART" id="SM00342">
    <property type="entry name" value="HTH_ARAC"/>
    <property type="match status" value="1"/>
</dbReference>
<dbReference type="Gene3D" id="1.10.10.60">
    <property type="entry name" value="Homeodomain-like"/>
    <property type="match status" value="2"/>
</dbReference>
<dbReference type="SUPFAM" id="SSF46689">
    <property type="entry name" value="Homeodomain-like"/>
    <property type="match status" value="2"/>
</dbReference>
<evidence type="ECO:0000256" key="1">
    <source>
        <dbReference type="ARBA" id="ARBA00023015"/>
    </source>
</evidence>
<keyword evidence="1" id="KW-0805">Transcription regulation</keyword>
<keyword evidence="3" id="KW-0804">Transcription</keyword>
<sequence length="298" mass="33874">MLVQSQLDTDYTQRRAVLFDSGCRRDNTVAMHYLAIERAIRTMRENFYDELTLQDIADSAHLSPFHFNRLFRAMTSISPMVFLAAIRLEYAKNLLLSTNSSITEICFDVGYRSLGTFTSRFSLLVGLPPSHFRALQQEPKMHLRPKDLREAFHYYDLIENKISRGSGMTITGQVKSLPPFKGFVFVGIFSDPLPQGQPESCAILTDGGMYSMTNIPDGNYYLFAAALDENQTFLDFLTHGTQLYGRQGRYPLKVENGQVTGLTEIELDLASWADPPMLIALPWLVLSRFLRPRSYLLS</sequence>
<evidence type="ECO:0000256" key="3">
    <source>
        <dbReference type="ARBA" id="ARBA00023163"/>
    </source>
</evidence>
<proteinExistence type="predicted"/>
<dbReference type="OrthoDB" id="9816344at2"/>
<evidence type="ECO:0000313" key="5">
    <source>
        <dbReference type="EMBL" id="GCE15775.1"/>
    </source>
</evidence>
<feature type="domain" description="HTH araC/xylS-type" evidence="4">
    <location>
        <begin position="37"/>
        <end position="135"/>
    </location>
</feature>
<comment type="caution">
    <text evidence="5">The sequence shown here is derived from an EMBL/GenBank/DDBJ whole genome shotgun (WGS) entry which is preliminary data.</text>
</comment>
<accession>A0A402A9Z6</accession>
<evidence type="ECO:0000259" key="4">
    <source>
        <dbReference type="PROSITE" id="PS01124"/>
    </source>
</evidence>
<dbReference type="RefSeq" id="WP_126583192.1">
    <property type="nucleotide sequence ID" value="NZ_BIFR01000002.1"/>
</dbReference>
<gene>
    <name evidence="5" type="ORF">KTT_56340</name>
</gene>
<organism evidence="5 6">
    <name type="scientific">Tengunoibacter tsumagoiensis</name>
    <dbReference type="NCBI Taxonomy" id="2014871"/>
    <lineage>
        <taxon>Bacteria</taxon>
        <taxon>Bacillati</taxon>
        <taxon>Chloroflexota</taxon>
        <taxon>Ktedonobacteria</taxon>
        <taxon>Ktedonobacterales</taxon>
        <taxon>Dictyobacteraceae</taxon>
        <taxon>Tengunoibacter</taxon>
    </lineage>
</organism>
<dbReference type="PROSITE" id="PS01124">
    <property type="entry name" value="HTH_ARAC_FAMILY_2"/>
    <property type="match status" value="1"/>
</dbReference>
<dbReference type="GO" id="GO:0043565">
    <property type="term" value="F:sequence-specific DNA binding"/>
    <property type="evidence" value="ECO:0007669"/>
    <property type="project" value="InterPro"/>
</dbReference>
<dbReference type="Proteomes" id="UP000287352">
    <property type="component" value="Unassembled WGS sequence"/>
</dbReference>